<name>A0A2P2PRR7_RHIMU</name>
<organism evidence="1">
    <name type="scientific">Rhizophora mucronata</name>
    <name type="common">Asiatic mangrove</name>
    <dbReference type="NCBI Taxonomy" id="61149"/>
    <lineage>
        <taxon>Eukaryota</taxon>
        <taxon>Viridiplantae</taxon>
        <taxon>Streptophyta</taxon>
        <taxon>Embryophyta</taxon>
        <taxon>Tracheophyta</taxon>
        <taxon>Spermatophyta</taxon>
        <taxon>Magnoliopsida</taxon>
        <taxon>eudicotyledons</taxon>
        <taxon>Gunneridae</taxon>
        <taxon>Pentapetalae</taxon>
        <taxon>rosids</taxon>
        <taxon>fabids</taxon>
        <taxon>Malpighiales</taxon>
        <taxon>Rhizophoraceae</taxon>
        <taxon>Rhizophora</taxon>
    </lineage>
</organism>
<evidence type="ECO:0000313" key="1">
    <source>
        <dbReference type="EMBL" id="MBX57426.1"/>
    </source>
</evidence>
<dbReference type="AlphaFoldDB" id="A0A2P2PRR7"/>
<proteinExistence type="predicted"/>
<protein>
    <submittedName>
        <fullName evidence="1">Uncharacterized protein</fullName>
    </submittedName>
</protein>
<sequence>MVCRSQSKHTKRCLYLLQAASTVKLKLAILTNCLPKEKEKTTLQSHIFLCVF</sequence>
<reference evidence="1" key="1">
    <citation type="submission" date="2018-02" db="EMBL/GenBank/DDBJ databases">
        <title>Rhizophora mucronata_Transcriptome.</title>
        <authorList>
            <person name="Meera S.P."/>
            <person name="Sreeshan A."/>
            <person name="Augustine A."/>
        </authorList>
    </citation>
    <scope>NUCLEOTIDE SEQUENCE</scope>
    <source>
        <tissue evidence="1">Leaf</tissue>
    </source>
</reference>
<accession>A0A2P2PRR7</accession>
<dbReference type="EMBL" id="GGEC01076942">
    <property type="protein sequence ID" value="MBX57426.1"/>
    <property type="molecule type" value="Transcribed_RNA"/>
</dbReference>